<feature type="domain" description="PAS" evidence="1">
    <location>
        <begin position="300"/>
        <end position="358"/>
    </location>
</feature>
<dbReference type="PROSITE" id="PS50883">
    <property type="entry name" value="EAL"/>
    <property type="match status" value="1"/>
</dbReference>
<dbReference type="EMBL" id="BPMK01000009">
    <property type="protein sequence ID" value="GIZ52314.1"/>
    <property type="molecule type" value="Genomic_DNA"/>
</dbReference>
<dbReference type="Gene3D" id="3.30.70.270">
    <property type="match status" value="1"/>
</dbReference>
<dbReference type="Gene3D" id="3.20.20.450">
    <property type="entry name" value="EAL domain"/>
    <property type="match status" value="1"/>
</dbReference>
<dbReference type="SMART" id="SM00267">
    <property type="entry name" value="GGDEF"/>
    <property type="match status" value="1"/>
</dbReference>
<dbReference type="InterPro" id="IPR013767">
    <property type="entry name" value="PAS_fold"/>
</dbReference>
<sequence>MLTIPSLPLPAQGIAQQACMLADRAARCAVMLLCPEGTILSWNAGAERLYGYAAGDVIGRHVSILHGDGQDRRKSLDALHAARMNGLHRADAWNRRRDGSLIWTGCSLLPLAGEGRPAGFFARLAVDLTPYRRFEEQTATGRWRWNPHTDNVAVSRRFVHMLGMGDRLPGRARDWLDLVHGDDRRALRRAAARAWSGETAAPVCADLRLRSGDGQYRWFRLRAQWQRVGMTGPHLLHGSGIDVHEARLAQEESEQLTCALQACAGSMRRDRSEAAIGRVLMDMFEDVRALQETQATLAVERERAHITLRLLTDSVIISDANGNIEYLNPAAERMTGWPLDEARGIAVSSVLQLHAPHESAHADMLAECLGAAGAATTFRHCMLRSRFGREFAVDVSTAPMQDPAGRLLGTVLALHDVSPMHALLQTLAHQASHDSLTGLLNRREFETRLQSALDYVRDGSGNAALIYLDLDQFKIVNDTCGHAAGDALLQQLARAYRGVLRERDAFARLGGDEFALVVDRCSAAEAARVADKLLEATEGFRFDYCGRVFRIGASIGVVPITARATSVEQLMRLADHACYLAKENGRHRVHVHGDKDAAMTRRLKDMHWVGRLNDALRGDSLELFYQPIAAVNQQGGLLHYEILLRLKDRDGSRIGPADFLPAAERFDLMPAIDRWVLKRVLDWLEGEPEHVDRLEMATINLSRRTLADESFQQYALTCLDNSSVPADKLCFEITENGAIADPARTIRFIETLKDRGCRFSLDDFGAGMTSFSYLKLLPVDFIKIDGSFVTMMAESAVDHEMVRFANEISHVMGRRTIAEYVSDASIYERLRELRIDYAQGNWIGAPRPLEARMWQ</sequence>
<dbReference type="PROSITE" id="PS50112">
    <property type="entry name" value="PAS"/>
    <property type="match status" value="2"/>
</dbReference>
<dbReference type="InterPro" id="IPR001633">
    <property type="entry name" value="EAL_dom"/>
</dbReference>
<dbReference type="NCBIfam" id="TIGR00254">
    <property type="entry name" value="GGDEF"/>
    <property type="match status" value="1"/>
</dbReference>
<dbReference type="SUPFAM" id="SSF55073">
    <property type="entry name" value="Nucleotide cyclase"/>
    <property type="match status" value="1"/>
</dbReference>
<dbReference type="Proteomes" id="UP000887222">
    <property type="component" value="Unassembled WGS sequence"/>
</dbReference>
<dbReference type="Pfam" id="PF08447">
    <property type="entry name" value="PAS_3"/>
    <property type="match status" value="1"/>
</dbReference>
<dbReference type="Gene3D" id="3.30.450.20">
    <property type="entry name" value="PAS domain"/>
    <property type="match status" value="3"/>
</dbReference>
<dbReference type="PANTHER" id="PTHR44757:SF4">
    <property type="entry name" value="DIGUANYLATE CYCLASE DGCE-RELATED"/>
    <property type="match status" value="1"/>
</dbReference>
<evidence type="ECO:0000313" key="5">
    <source>
        <dbReference type="Proteomes" id="UP000887222"/>
    </source>
</evidence>
<dbReference type="PANTHER" id="PTHR44757">
    <property type="entry name" value="DIGUANYLATE CYCLASE DGCP"/>
    <property type="match status" value="1"/>
</dbReference>
<evidence type="ECO:0000259" key="3">
    <source>
        <dbReference type="PROSITE" id="PS50887"/>
    </source>
</evidence>
<dbReference type="CDD" id="cd01949">
    <property type="entry name" value="GGDEF"/>
    <property type="match status" value="1"/>
</dbReference>
<feature type="domain" description="GGDEF" evidence="3">
    <location>
        <begin position="461"/>
        <end position="594"/>
    </location>
</feature>
<dbReference type="Pfam" id="PF00989">
    <property type="entry name" value="PAS"/>
    <property type="match status" value="1"/>
</dbReference>
<dbReference type="SUPFAM" id="SSF55785">
    <property type="entry name" value="PYP-like sensor domain (PAS domain)"/>
    <property type="match status" value="3"/>
</dbReference>
<feature type="domain" description="EAL" evidence="2">
    <location>
        <begin position="605"/>
        <end position="855"/>
    </location>
</feature>
<evidence type="ECO:0000259" key="1">
    <source>
        <dbReference type="PROSITE" id="PS50112"/>
    </source>
</evidence>
<comment type="caution">
    <text evidence="4">The sequence shown here is derived from an EMBL/GenBank/DDBJ whole genome shotgun (WGS) entry which is preliminary data.</text>
</comment>
<dbReference type="NCBIfam" id="TIGR00229">
    <property type="entry name" value="sensory_box"/>
    <property type="match status" value="2"/>
</dbReference>
<dbReference type="InterPro" id="IPR000160">
    <property type="entry name" value="GGDEF_dom"/>
</dbReference>
<dbReference type="InterPro" id="IPR035919">
    <property type="entry name" value="EAL_sf"/>
</dbReference>
<dbReference type="SMART" id="SM00091">
    <property type="entry name" value="PAS"/>
    <property type="match status" value="3"/>
</dbReference>
<evidence type="ECO:0008006" key="6">
    <source>
        <dbReference type="Google" id="ProtNLM"/>
    </source>
</evidence>
<dbReference type="InterPro" id="IPR043128">
    <property type="entry name" value="Rev_trsase/Diguanyl_cyclase"/>
</dbReference>
<feature type="domain" description="PAS" evidence="1">
    <location>
        <begin position="36"/>
        <end position="86"/>
    </location>
</feature>
<name>A0ABQ4Q5I1_9BURK</name>
<dbReference type="CDD" id="cd01948">
    <property type="entry name" value="EAL"/>
    <property type="match status" value="1"/>
</dbReference>
<dbReference type="Pfam" id="PF00990">
    <property type="entry name" value="GGDEF"/>
    <property type="match status" value="1"/>
</dbReference>
<dbReference type="PROSITE" id="PS50887">
    <property type="entry name" value="GGDEF"/>
    <property type="match status" value="1"/>
</dbReference>
<dbReference type="Pfam" id="PF00563">
    <property type="entry name" value="EAL"/>
    <property type="match status" value="1"/>
</dbReference>
<dbReference type="InterPro" id="IPR013655">
    <property type="entry name" value="PAS_fold_3"/>
</dbReference>
<dbReference type="Pfam" id="PF13426">
    <property type="entry name" value="PAS_9"/>
    <property type="match status" value="1"/>
</dbReference>
<dbReference type="RefSeq" id="WP_220808517.1">
    <property type="nucleotide sequence ID" value="NZ_BPMK01000009.1"/>
</dbReference>
<protein>
    <recommendedName>
        <fullName evidence="6">PAS domain S-box-containing protein/diguanylate cyclase (GGDEF)-like protein</fullName>
    </recommendedName>
</protein>
<dbReference type="CDD" id="cd00130">
    <property type="entry name" value="PAS"/>
    <property type="match status" value="2"/>
</dbReference>
<dbReference type="InterPro" id="IPR000014">
    <property type="entry name" value="PAS"/>
</dbReference>
<gene>
    <name evidence="4" type="ORF">NCCP691_23280</name>
</gene>
<dbReference type="SUPFAM" id="SSF141868">
    <property type="entry name" value="EAL domain-like"/>
    <property type="match status" value="1"/>
</dbReference>
<dbReference type="InterPro" id="IPR029787">
    <property type="entry name" value="Nucleotide_cyclase"/>
</dbReference>
<organism evidence="4 5">
    <name type="scientific">Noviherbaspirillum aridicola</name>
    <dbReference type="NCBI Taxonomy" id="2849687"/>
    <lineage>
        <taxon>Bacteria</taxon>
        <taxon>Pseudomonadati</taxon>
        <taxon>Pseudomonadota</taxon>
        <taxon>Betaproteobacteria</taxon>
        <taxon>Burkholderiales</taxon>
        <taxon>Oxalobacteraceae</taxon>
        <taxon>Noviherbaspirillum</taxon>
    </lineage>
</organism>
<accession>A0ABQ4Q5I1</accession>
<keyword evidence="5" id="KW-1185">Reference proteome</keyword>
<dbReference type="InterPro" id="IPR035965">
    <property type="entry name" value="PAS-like_dom_sf"/>
</dbReference>
<evidence type="ECO:0000259" key="2">
    <source>
        <dbReference type="PROSITE" id="PS50883"/>
    </source>
</evidence>
<dbReference type="SMART" id="SM00052">
    <property type="entry name" value="EAL"/>
    <property type="match status" value="1"/>
</dbReference>
<evidence type="ECO:0000313" key="4">
    <source>
        <dbReference type="EMBL" id="GIZ52314.1"/>
    </source>
</evidence>
<proteinExistence type="predicted"/>
<reference evidence="4 5" key="1">
    <citation type="journal article" date="2022" name="Int. J. Syst. Evol. Microbiol.">
        <title>Noviherbaspirillum aridicola sp. nov., isolated from an arid soil in Pakistan.</title>
        <authorList>
            <person name="Khan I.U."/>
            <person name="Saqib M."/>
            <person name="Amin A."/>
            <person name="Hussain F."/>
            <person name="Li L."/>
            <person name="Liu Y.H."/>
            <person name="Fang B.Z."/>
            <person name="Ahmed I."/>
            <person name="Li W.J."/>
        </authorList>
    </citation>
    <scope>NUCLEOTIDE SEQUENCE [LARGE SCALE GENOMIC DNA]</scope>
    <source>
        <strain evidence="4 5">NCCP-691</strain>
    </source>
</reference>
<dbReference type="InterPro" id="IPR052155">
    <property type="entry name" value="Biofilm_reg_signaling"/>
</dbReference>